<comment type="caution">
    <text evidence="9">The sequence shown here is derived from an EMBL/GenBank/DDBJ whole genome shotgun (WGS) entry which is preliminary data.</text>
</comment>
<dbReference type="Proteomes" id="UP000248783">
    <property type="component" value="Unassembled WGS sequence"/>
</dbReference>
<dbReference type="InterPro" id="IPR003362">
    <property type="entry name" value="Bact_transf"/>
</dbReference>
<evidence type="ECO:0000256" key="7">
    <source>
        <dbReference type="SAM" id="Phobius"/>
    </source>
</evidence>
<evidence type="ECO:0000256" key="4">
    <source>
        <dbReference type="ARBA" id="ARBA00022692"/>
    </source>
</evidence>
<sequence length="465" mass="49710">MSYRRRLALTDLAVLVVAVGLAHALHHVVPGATAGSATARTALSLAIVVAWMVGLAVARSYDPRVLGSGPIEYQRVFDASWKLFSVVAVGAFLVSAAGVRSYLLVTLPVGLAGLLAERFLWRGWLHGRRSEDAFTTAVLAIGLREQAERLIREMNGRPGSGYRVVGVCVPVGEVRAGDEVAGVPVLGDLATAGAIAAQVGADCVAVSGSDAITSDVVRRLGWELEPVGVDLMLTAELADVAGPRITVTPAQGVSLLHVDAPRFAGPKFLLKAVMDWTGAALLTVVLAPALLGIALAVRLTSPGPVLYGQDRVGRGGRTFRMLKFRSMRVGADAERTTLQEARNDGAGPLFKQRDDPRVTPLGRVLRRYSLDELPQLFNVLSGSMSLVGPRPPLPAEVSRYEARMRRRLLVKPGLTGLWQVGGRSDLPWEECVRLDVYYAENWTPFGDLLILARTAKAVFGGQGAY</sequence>
<keyword evidence="5 7" id="KW-1133">Transmembrane helix</keyword>
<dbReference type="PANTHER" id="PTHR30576:SF10">
    <property type="entry name" value="SLL5057 PROTEIN"/>
    <property type="match status" value="1"/>
</dbReference>
<comment type="subcellular location">
    <subcellularLocation>
        <location evidence="1">Membrane</location>
        <topology evidence="1">Multi-pass membrane protein</topology>
    </subcellularLocation>
</comment>
<dbReference type="GO" id="GO:0016780">
    <property type="term" value="F:phosphotransferase activity, for other substituted phosphate groups"/>
    <property type="evidence" value="ECO:0007669"/>
    <property type="project" value="TreeGrafter"/>
</dbReference>
<organism evidence="9 10">
    <name type="scientific">Xylanimonas oleitrophica</name>
    <dbReference type="NCBI Taxonomy" id="2607479"/>
    <lineage>
        <taxon>Bacteria</taxon>
        <taxon>Bacillati</taxon>
        <taxon>Actinomycetota</taxon>
        <taxon>Actinomycetes</taxon>
        <taxon>Micrococcales</taxon>
        <taxon>Promicromonosporaceae</taxon>
        <taxon>Xylanimonas</taxon>
    </lineage>
</organism>
<evidence type="ECO:0000256" key="3">
    <source>
        <dbReference type="ARBA" id="ARBA00022679"/>
    </source>
</evidence>
<dbReference type="NCBIfam" id="TIGR03025">
    <property type="entry name" value="EPS_sugtrans"/>
    <property type="match status" value="1"/>
</dbReference>
<dbReference type="Gene3D" id="3.40.50.720">
    <property type="entry name" value="NAD(P)-binding Rossmann-like Domain"/>
    <property type="match status" value="1"/>
</dbReference>
<evidence type="ECO:0000313" key="9">
    <source>
        <dbReference type="EMBL" id="PZR54390.1"/>
    </source>
</evidence>
<feature type="transmembrane region" description="Helical" evidence="7">
    <location>
        <begin position="79"/>
        <end position="96"/>
    </location>
</feature>
<protein>
    <submittedName>
        <fullName evidence="9">Sugar transferase</fullName>
    </submittedName>
</protein>
<keyword evidence="6 7" id="KW-0472">Membrane</keyword>
<evidence type="ECO:0000256" key="6">
    <source>
        <dbReference type="ARBA" id="ARBA00023136"/>
    </source>
</evidence>
<evidence type="ECO:0000259" key="8">
    <source>
        <dbReference type="Pfam" id="PF02397"/>
    </source>
</evidence>
<proteinExistence type="inferred from homology"/>
<keyword evidence="3 9" id="KW-0808">Transferase</keyword>
<dbReference type="EMBL" id="QKWH01000002">
    <property type="protein sequence ID" value="PZR54390.1"/>
    <property type="molecule type" value="Genomic_DNA"/>
</dbReference>
<gene>
    <name evidence="9" type="ORF">DNL40_04270</name>
</gene>
<feature type="domain" description="Bacterial sugar transferase" evidence="8">
    <location>
        <begin position="271"/>
        <end position="459"/>
    </location>
</feature>
<name>A0A2W5WTB5_9MICO</name>
<evidence type="ECO:0000256" key="1">
    <source>
        <dbReference type="ARBA" id="ARBA00004141"/>
    </source>
</evidence>
<dbReference type="Pfam" id="PF02397">
    <property type="entry name" value="Bac_transf"/>
    <property type="match status" value="1"/>
</dbReference>
<evidence type="ECO:0000256" key="2">
    <source>
        <dbReference type="ARBA" id="ARBA00006464"/>
    </source>
</evidence>
<feature type="transmembrane region" description="Helical" evidence="7">
    <location>
        <begin position="40"/>
        <end position="58"/>
    </location>
</feature>
<dbReference type="AlphaFoldDB" id="A0A2W5WTB5"/>
<accession>A0A2W5WTB5</accession>
<dbReference type="PANTHER" id="PTHR30576">
    <property type="entry name" value="COLANIC BIOSYNTHESIS UDP-GLUCOSE LIPID CARRIER TRANSFERASE"/>
    <property type="match status" value="1"/>
</dbReference>
<comment type="similarity">
    <text evidence="2">Belongs to the bacterial sugar transferase family.</text>
</comment>
<keyword evidence="4 7" id="KW-0812">Transmembrane</keyword>
<keyword evidence="10" id="KW-1185">Reference proteome</keyword>
<dbReference type="InterPro" id="IPR017475">
    <property type="entry name" value="EPS_sugar_tfrase"/>
</dbReference>
<reference evidence="9 10" key="1">
    <citation type="submission" date="2018-06" db="EMBL/GenBank/DDBJ databases">
        <title>Whole genome sequencing of a novel hydrocarbon degrading bacterial strain, PW21 isolated from oil contaminated produced water sample.</title>
        <authorList>
            <person name="Nagkirti P."/>
            <person name="Shaikh A."/>
            <person name="Gowdaman V."/>
            <person name="Engineer A.E."/>
            <person name="Dagar S."/>
            <person name="Dhakephalkar P.K."/>
        </authorList>
    </citation>
    <scope>NUCLEOTIDE SEQUENCE [LARGE SCALE GENOMIC DNA]</scope>
    <source>
        <strain evidence="9 10">PW21</strain>
    </source>
</reference>
<dbReference type="GO" id="GO:0016020">
    <property type="term" value="C:membrane"/>
    <property type="evidence" value="ECO:0007669"/>
    <property type="project" value="UniProtKB-SubCell"/>
</dbReference>
<evidence type="ECO:0000313" key="10">
    <source>
        <dbReference type="Proteomes" id="UP000248783"/>
    </source>
</evidence>
<evidence type="ECO:0000256" key="5">
    <source>
        <dbReference type="ARBA" id="ARBA00022989"/>
    </source>
</evidence>